<dbReference type="GO" id="GO:0005886">
    <property type="term" value="C:plasma membrane"/>
    <property type="evidence" value="ECO:0007669"/>
    <property type="project" value="UniProtKB-SubCell"/>
</dbReference>
<evidence type="ECO:0000256" key="5">
    <source>
        <dbReference type="ARBA" id="ARBA00022475"/>
    </source>
</evidence>
<feature type="transmembrane region" description="Helical" evidence="18">
    <location>
        <begin position="96"/>
        <end position="116"/>
    </location>
</feature>
<evidence type="ECO:0000256" key="16">
    <source>
        <dbReference type="RuleBase" id="RU003945"/>
    </source>
</evidence>
<feature type="domain" description="Membrane insertase YidC/Oxa/ALB C-terminal" evidence="19">
    <location>
        <begin position="33"/>
        <end position="239"/>
    </location>
</feature>
<dbReference type="Pfam" id="PF02096">
    <property type="entry name" value="60KD_IMP"/>
    <property type="match status" value="1"/>
</dbReference>
<comment type="caution">
    <text evidence="20">The sequence shown here is derived from an EMBL/GenBank/DDBJ whole genome shotgun (WGS) entry which is preliminary data.</text>
</comment>
<feature type="compositionally biased region" description="Basic residues" evidence="17">
    <location>
        <begin position="360"/>
        <end position="371"/>
    </location>
</feature>
<keyword evidence="7" id="KW-0653">Protein transport</keyword>
<keyword evidence="10" id="KW-0143">Chaperone</keyword>
<feature type="compositionally biased region" description="Low complexity" evidence="17">
    <location>
        <begin position="308"/>
        <end position="322"/>
    </location>
</feature>
<evidence type="ECO:0000313" key="21">
    <source>
        <dbReference type="Proteomes" id="UP000233654"/>
    </source>
</evidence>
<evidence type="ECO:0000256" key="17">
    <source>
        <dbReference type="SAM" id="MobiDB-lite"/>
    </source>
</evidence>
<evidence type="ECO:0000256" key="2">
    <source>
        <dbReference type="ARBA" id="ARBA00010527"/>
    </source>
</evidence>
<evidence type="ECO:0000256" key="3">
    <source>
        <dbReference type="ARBA" id="ARBA00015325"/>
    </source>
</evidence>
<keyword evidence="4" id="KW-0813">Transport</keyword>
<evidence type="ECO:0000256" key="12">
    <source>
        <dbReference type="ARBA" id="ARBA00026028"/>
    </source>
</evidence>
<dbReference type="AlphaFoldDB" id="A0A2N3G4V0"/>
<comment type="subcellular location">
    <subcellularLocation>
        <location evidence="1">Cell membrane</location>
        <topology evidence="1">Multi-pass membrane protein</topology>
    </subcellularLocation>
    <subcellularLocation>
        <location evidence="16">Membrane</location>
        <topology evidence="16">Multi-pass membrane protein</topology>
    </subcellularLocation>
</comment>
<dbReference type="EMBL" id="PHEX01000057">
    <property type="protein sequence ID" value="PKQ27751.1"/>
    <property type="molecule type" value="Genomic_DNA"/>
</dbReference>
<evidence type="ECO:0000256" key="1">
    <source>
        <dbReference type="ARBA" id="ARBA00004651"/>
    </source>
</evidence>
<evidence type="ECO:0000256" key="14">
    <source>
        <dbReference type="ARBA" id="ARBA00033245"/>
    </source>
</evidence>
<dbReference type="InterPro" id="IPR028055">
    <property type="entry name" value="YidC/Oxa/ALB_C"/>
</dbReference>
<dbReference type="Proteomes" id="UP000233654">
    <property type="component" value="Unassembled WGS sequence"/>
</dbReference>
<comment type="similarity">
    <text evidence="2">Belongs to the OXA1/ALB3/YidC family. Type 1 subfamily.</text>
</comment>
<dbReference type="GO" id="GO:0051205">
    <property type="term" value="P:protein insertion into membrane"/>
    <property type="evidence" value="ECO:0007669"/>
    <property type="project" value="TreeGrafter"/>
</dbReference>
<dbReference type="InterPro" id="IPR001708">
    <property type="entry name" value="YidC/ALB3/OXA1/COX18"/>
</dbReference>
<sequence length="371" mass="41067">MVSLHFAAIPFLAPISEFLGKGLQYFNTFTGNFGVNVILLTVAFRIVVLPLSIKQTASMIAMQKLQPQLKEIQKKHKDDREKQGQEMMKLYKENKASPLGGCLPLILQMPILFALFEVLREVPKYVRYKTSFSFLGINNLIATGETMWAGGTIKEYSLAAHKVVTVKVPGQEYFAVFALILLTIGTGYVASKMMTNDPKQAKMMAFMPVIFGVFAWILPAGVTIYIVITNVLMILQQYIQLEAEGFYDEQRVTRMKTGKPLKWNESALFRFYEYGSTVLTAVKIKKPPAPAAKKQVPKKEANGNASDSAGKTKATGAKSAVKPATDAKKSAQKAGQETEDRKTVARESAKKPARPSPYPAKKKGAGKKRKK</sequence>
<proteinExistence type="inferred from homology"/>
<accession>A0A2N3G4V0</accession>
<dbReference type="NCBIfam" id="TIGR03592">
    <property type="entry name" value="yidC_oxa1_cterm"/>
    <property type="match status" value="1"/>
</dbReference>
<keyword evidence="6 16" id="KW-0812">Transmembrane</keyword>
<dbReference type="CDD" id="cd20070">
    <property type="entry name" value="5TM_YidC_Alb3"/>
    <property type="match status" value="1"/>
</dbReference>
<comment type="function">
    <text evidence="11">Required for the insertion and/or proper folding and/or complex formation of integral membrane proteins into the membrane. Involved in integration of membrane proteins that insert both dependently and independently of the Sec translocase complex, as well as at least some lipoproteins. Aids folding of multispanning membrane proteins.</text>
</comment>
<protein>
    <recommendedName>
        <fullName evidence="3">Membrane protein insertase YidC</fullName>
    </recommendedName>
    <alternativeName>
        <fullName evidence="15">Foldase YidC</fullName>
    </alternativeName>
    <alternativeName>
        <fullName evidence="14">Membrane integrase YidC</fullName>
    </alternativeName>
    <alternativeName>
        <fullName evidence="13">Membrane protein YidC</fullName>
    </alternativeName>
</protein>
<evidence type="ECO:0000256" key="4">
    <source>
        <dbReference type="ARBA" id="ARBA00022448"/>
    </source>
</evidence>
<evidence type="ECO:0000256" key="15">
    <source>
        <dbReference type="ARBA" id="ARBA00033342"/>
    </source>
</evidence>
<name>A0A2N3G4V0_9ACTN</name>
<keyword evidence="9 18" id="KW-0472">Membrane</keyword>
<dbReference type="PRINTS" id="PR01900">
    <property type="entry name" value="YIDCPROTEIN"/>
</dbReference>
<evidence type="ECO:0000259" key="19">
    <source>
        <dbReference type="Pfam" id="PF02096"/>
    </source>
</evidence>
<reference evidence="20 21" key="1">
    <citation type="journal article" date="2017" name="ISME J.">
        <title>Potential for microbial H2 and metal transformations associated with novel bacteria and archaea in deep terrestrial subsurface sediments.</title>
        <authorList>
            <person name="Hernsdorf A.W."/>
            <person name="Amano Y."/>
            <person name="Miyakawa K."/>
            <person name="Ise K."/>
            <person name="Suzuki Y."/>
            <person name="Anantharaman K."/>
            <person name="Probst A."/>
            <person name="Burstein D."/>
            <person name="Thomas B.C."/>
            <person name="Banfield J.F."/>
        </authorList>
    </citation>
    <scope>NUCLEOTIDE SEQUENCE [LARGE SCALE GENOMIC DNA]</scope>
    <source>
        <strain evidence="20">HGW-Actinobacteria-3</strain>
    </source>
</reference>
<gene>
    <name evidence="20" type="ORF">CVT63_06330</name>
</gene>
<feature type="region of interest" description="Disordered" evidence="17">
    <location>
        <begin position="289"/>
        <end position="371"/>
    </location>
</feature>
<feature type="transmembrane region" description="Helical" evidence="18">
    <location>
        <begin position="173"/>
        <end position="191"/>
    </location>
</feature>
<feature type="transmembrane region" description="Helical" evidence="18">
    <location>
        <begin position="33"/>
        <end position="53"/>
    </location>
</feature>
<evidence type="ECO:0000256" key="10">
    <source>
        <dbReference type="ARBA" id="ARBA00023186"/>
    </source>
</evidence>
<evidence type="ECO:0000313" key="20">
    <source>
        <dbReference type="EMBL" id="PKQ27751.1"/>
    </source>
</evidence>
<dbReference type="PANTHER" id="PTHR12428:SF65">
    <property type="entry name" value="CYTOCHROME C OXIDASE ASSEMBLY PROTEIN COX18, MITOCHONDRIAL"/>
    <property type="match status" value="1"/>
</dbReference>
<evidence type="ECO:0000256" key="6">
    <source>
        <dbReference type="ARBA" id="ARBA00022692"/>
    </source>
</evidence>
<feature type="compositionally biased region" description="Basic and acidic residues" evidence="17">
    <location>
        <begin position="336"/>
        <end position="350"/>
    </location>
</feature>
<comment type="subunit">
    <text evidence="12">Interacts with the Sec translocase complex via SecD. Specifically interacts with transmembrane segments of nascent integral membrane proteins during membrane integration.</text>
</comment>
<feature type="transmembrane region" description="Helical" evidence="18">
    <location>
        <begin position="203"/>
        <end position="228"/>
    </location>
</feature>
<keyword evidence="8 18" id="KW-1133">Transmembrane helix</keyword>
<evidence type="ECO:0000256" key="13">
    <source>
        <dbReference type="ARBA" id="ARBA00031538"/>
    </source>
</evidence>
<organism evidence="20 21">
    <name type="scientific">Candidatus Anoxymicrobium japonicum</name>
    <dbReference type="NCBI Taxonomy" id="2013648"/>
    <lineage>
        <taxon>Bacteria</taxon>
        <taxon>Bacillati</taxon>
        <taxon>Actinomycetota</taxon>
        <taxon>Candidatus Geothermincolia</taxon>
        <taxon>Candidatus Geothermincolales</taxon>
        <taxon>Candidatus Anoxymicrobiaceae</taxon>
        <taxon>Candidatus Anoxymicrobium</taxon>
    </lineage>
</organism>
<evidence type="ECO:0000256" key="18">
    <source>
        <dbReference type="SAM" id="Phobius"/>
    </source>
</evidence>
<keyword evidence="5" id="KW-1003">Cell membrane</keyword>
<evidence type="ECO:0000256" key="7">
    <source>
        <dbReference type="ARBA" id="ARBA00022927"/>
    </source>
</evidence>
<evidence type="ECO:0000256" key="8">
    <source>
        <dbReference type="ARBA" id="ARBA00022989"/>
    </source>
</evidence>
<evidence type="ECO:0000256" key="9">
    <source>
        <dbReference type="ARBA" id="ARBA00023136"/>
    </source>
</evidence>
<dbReference type="InterPro" id="IPR047196">
    <property type="entry name" value="YidC_ALB_C"/>
</dbReference>
<dbReference type="PANTHER" id="PTHR12428">
    <property type="entry name" value="OXA1"/>
    <property type="match status" value="1"/>
</dbReference>
<dbReference type="GO" id="GO:0015031">
    <property type="term" value="P:protein transport"/>
    <property type="evidence" value="ECO:0007669"/>
    <property type="project" value="UniProtKB-KW"/>
</dbReference>
<dbReference type="GO" id="GO:0032977">
    <property type="term" value="F:membrane insertase activity"/>
    <property type="evidence" value="ECO:0007669"/>
    <property type="project" value="InterPro"/>
</dbReference>
<evidence type="ECO:0000256" key="11">
    <source>
        <dbReference type="ARBA" id="ARBA00025034"/>
    </source>
</evidence>